<dbReference type="Pfam" id="PF07007">
    <property type="entry name" value="LprI"/>
    <property type="match status" value="1"/>
</dbReference>
<feature type="signal peptide" evidence="1">
    <location>
        <begin position="1"/>
        <end position="20"/>
    </location>
</feature>
<dbReference type="RefSeq" id="WP_164578910.1">
    <property type="nucleotide sequence ID" value="NZ_CAXURF020000001.1"/>
</dbReference>
<gene>
    <name evidence="3" type="ORF">GR204_30510</name>
</gene>
<evidence type="ECO:0000313" key="4">
    <source>
        <dbReference type="Proteomes" id="UP000471560"/>
    </source>
</evidence>
<keyword evidence="1" id="KW-0732">Signal</keyword>
<proteinExistence type="predicted"/>
<dbReference type="AlphaFoldDB" id="A0A6P0BGG6"/>
<dbReference type="PANTHER" id="PTHR39176">
    <property type="entry name" value="PERIPLASMIC PROTEIN-RELATED"/>
    <property type="match status" value="1"/>
</dbReference>
<comment type="caution">
    <text evidence="3">The sequence shown here is derived from an EMBL/GenBank/DDBJ whole genome shotgun (WGS) entry which is preliminary data.</text>
</comment>
<dbReference type="EMBL" id="WUEZ01000050">
    <property type="protein sequence ID" value="NEI38236.1"/>
    <property type="molecule type" value="Genomic_DNA"/>
</dbReference>
<dbReference type="Proteomes" id="UP000471560">
    <property type="component" value="Unassembled WGS sequence"/>
</dbReference>
<name>A0A6P0BGG6_RHILE</name>
<organism evidence="3 4">
    <name type="scientific">Rhizobium leguminosarum</name>
    <dbReference type="NCBI Taxonomy" id="384"/>
    <lineage>
        <taxon>Bacteria</taxon>
        <taxon>Pseudomonadati</taxon>
        <taxon>Pseudomonadota</taxon>
        <taxon>Alphaproteobacteria</taxon>
        <taxon>Hyphomicrobiales</taxon>
        <taxon>Rhizobiaceae</taxon>
        <taxon>Rhizobium/Agrobacterium group</taxon>
        <taxon>Rhizobium</taxon>
    </lineage>
</organism>
<accession>A0A6P0BGG6</accession>
<reference evidence="3 4" key="1">
    <citation type="submission" date="2019-12" db="EMBL/GenBank/DDBJ databases">
        <title>Rhizobium genotypes associated with high levels of biological nitrogen fixation by grain legumes in a temperate-maritime cropping system.</title>
        <authorList>
            <person name="Maluk M."/>
            <person name="Francesc Ferrando Molina F."/>
            <person name="Lopez Del Egido L."/>
            <person name="Lafos M."/>
            <person name="Langarica-Fuentes A."/>
            <person name="Gebre Yohannes G."/>
            <person name="Young M.W."/>
            <person name="Martin P."/>
            <person name="Gantlett R."/>
            <person name="Kenicer G."/>
            <person name="Hawes C."/>
            <person name="Begg G.S."/>
            <person name="Quilliam R.S."/>
            <person name="Squire G.R."/>
            <person name="Poole P.S."/>
            <person name="Young P.W."/>
            <person name="Iannetta P.M."/>
            <person name="James E.K."/>
        </authorList>
    </citation>
    <scope>NUCLEOTIDE SEQUENCE [LARGE SCALE GENOMIC DNA]</scope>
    <source>
        <strain evidence="3 4">JHI1096</strain>
    </source>
</reference>
<evidence type="ECO:0000259" key="2">
    <source>
        <dbReference type="Pfam" id="PF07007"/>
    </source>
</evidence>
<feature type="chain" id="PRO_5026814547" evidence="1">
    <location>
        <begin position="21"/>
        <end position="136"/>
    </location>
</feature>
<sequence length="136" mass="14767">MRALLLSATLVLTTSTFALADDDNCGDKTNQSDMNICAAESLKKSDAEMNKVYKEIEGRLKDDADTTKLLVATQKAWIAFRDAECNFQSSTVQGGTAYPFVNSSCHDGLTQSRTEALKVYLKCNDGDLDCPVPGTN</sequence>
<feature type="domain" description="Lysozyme inhibitor LprI-like N-terminal" evidence="2">
    <location>
        <begin position="26"/>
        <end position="117"/>
    </location>
</feature>
<evidence type="ECO:0000313" key="3">
    <source>
        <dbReference type="EMBL" id="NEI38236.1"/>
    </source>
</evidence>
<evidence type="ECO:0000256" key="1">
    <source>
        <dbReference type="SAM" id="SignalP"/>
    </source>
</evidence>
<protein>
    <submittedName>
        <fullName evidence="3">DUF1311 domain-containing protein</fullName>
    </submittedName>
</protein>
<dbReference type="InterPro" id="IPR009739">
    <property type="entry name" value="LprI-like_N"/>
</dbReference>
<dbReference type="Gene3D" id="1.20.1270.180">
    <property type="match status" value="1"/>
</dbReference>
<dbReference type="PANTHER" id="PTHR39176:SF1">
    <property type="entry name" value="PERIPLASMIC PROTEIN"/>
    <property type="match status" value="1"/>
</dbReference>